<reference evidence="6 7" key="1">
    <citation type="submission" date="2017-09" db="EMBL/GenBank/DDBJ databases">
        <title>Genome sequencing of Besnoitia besnoiti strain Bb-Ger1.</title>
        <authorList>
            <person name="Schares G."/>
            <person name="Venepally P."/>
            <person name="Lorenzi H.A."/>
        </authorList>
    </citation>
    <scope>NUCLEOTIDE SEQUENCE [LARGE SCALE GENOMIC DNA]</scope>
    <source>
        <strain evidence="6 7">Bb-Ger1</strain>
    </source>
</reference>
<dbReference type="InterPro" id="IPR038718">
    <property type="entry name" value="SNF2-like_sf"/>
</dbReference>
<dbReference type="RefSeq" id="XP_029222345.1">
    <property type="nucleotide sequence ID" value="XM_029359432.1"/>
</dbReference>
<dbReference type="Gene3D" id="3.40.50.10810">
    <property type="entry name" value="Tandem AAA-ATPase domain"/>
    <property type="match status" value="1"/>
</dbReference>
<accession>A0A2A9MPP5</accession>
<feature type="region of interest" description="Disordered" evidence="4">
    <location>
        <begin position="2508"/>
        <end position="2548"/>
    </location>
</feature>
<dbReference type="InterPro" id="IPR001650">
    <property type="entry name" value="Helicase_C-like"/>
</dbReference>
<feature type="region of interest" description="Disordered" evidence="4">
    <location>
        <begin position="1585"/>
        <end position="1631"/>
    </location>
</feature>
<keyword evidence="1" id="KW-0547">Nucleotide-binding</keyword>
<feature type="compositionally biased region" description="Low complexity" evidence="4">
    <location>
        <begin position="942"/>
        <end position="954"/>
    </location>
</feature>
<feature type="compositionally biased region" description="Basic and acidic residues" evidence="4">
    <location>
        <begin position="734"/>
        <end position="762"/>
    </location>
</feature>
<feature type="compositionally biased region" description="Basic and acidic residues" evidence="4">
    <location>
        <begin position="2078"/>
        <end position="2088"/>
    </location>
</feature>
<keyword evidence="2" id="KW-0378">Hydrolase</keyword>
<keyword evidence="7" id="KW-1185">Reference proteome</keyword>
<keyword evidence="3" id="KW-0067">ATP-binding</keyword>
<evidence type="ECO:0000256" key="2">
    <source>
        <dbReference type="ARBA" id="ARBA00022801"/>
    </source>
</evidence>
<feature type="compositionally biased region" description="Low complexity" evidence="4">
    <location>
        <begin position="2685"/>
        <end position="2697"/>
    </location>
</feature>
<feature type="compositionally biased region" description="Basic and acidic residues" evidence="4">
    <location>
        <begin position="1041"/>
        <end position="1058"/>
    </location>
</feature>
<dbReference type="InterPro" id="IPR014001">
    <property type="entry name" value="Helicase_ATP-bd"/>
</dbReference>
<feature type="region of interest" description="Disordered" evidence="4">
    <location>
        <begin position="1"/>
        <end position="25"/>
    </location>
</feature>
<evidence type="ECO:0000313" key="7">
    <source>
        <dbReference type="Proteomes" id="UP000224006"/>
    </source>
</evidence>
<feature type="compositionally biased region" description="Polar residues" evidence="4">
    <location>
        <begin position="2447"/>
        <end position="2456"/>
    </location>
</feature>
<dbReference type="GO" id="GO:0016787">
    <property type="term" value="F:hydrolase activity"/>
    <property type="evidence" value="ECO:0007669"/>
    <property type="project" value="UniProtKB-KW"/>
</dbReference>
<dbReference type="GO" id="GO:0006281">
    <property type="term" value="P:DNA repair"/>
    <property type="evidence" value="ECO:0007669"/>
    <property type="project" value="TreeGrafter"/>
</dbReference>
<evidence type="ECO:0000256" key="4">
    <source>
        <dbReference type="SAM" id="MobiDB-lite"/>
    </source>
</evidence>
<feature type="compositionally biased region" description="Basic and acidic residues" evidence="4">
    <location>
        <begin position="375"/>
        <end position="389"/>
    </location>
</feature>
<dbReference type="InterPro" id="IPR050628">
    <property type="entry name" value="SNF2_RAD54_helicase_TF"/>
</dbReference>
<organism evidence="6 7">
    <name type="scientific">Besnoitia besnoiti</name>
    <name type="common">Apicomplexan protozoan</name>
    <dbReference type="NCBI Taxonomy" id="94643"/>
    <lineage>
        <taxon>Eukaryota</taxon>
        <taxon>Sar</taxon>
        <taxon>Alveolata</taxon>
        <taxon>Apicomplexa</taxon>
        <taxon>Conoidasida</taxon>
        <taxon>Coccidia</taxon>
        <taxon>Eucoccidiorida</taxon>
        <taxon>Eimeriorina</taxon>
        <taxon>Sarcocystidae</taxon>
        <taxon>Besnoitia</taxon>
    </lineage>
</organism>
<comment type="caution">
    <text evidence="6">The sequence shown here is derived from an EMBL/GenBank/DDBJ whole genome shotgun (WGS) entry which is preliminary data.</text>
</comment>
<feature type="region of interest" description="Disordered" evidence="4">
    <location>
        <begin position="2065"/>
        <end position="2089"/>
    </location>
</feature>
<dbReference type="Proteomes" id="UP000224006">
    <property type="component" value="Chromosome I"/>
</dbReference>
<feature type="region of interest" description="Disordered" evidence="4">
    <location>
        <begin position="2383"/>
        <end position="2412"/>
    </location>
</feature>
<feature type="compositionally biased region" description="Low complexity" evidence="4">
    <location>
        <begin position="1402"/>
        <end position="1417"/>
    </location>
</feature>
<dbReference type="GeneID" id="40305740"/>
<name>A0A2A9MPP5_BESBE</name>
<feature type="region of interest" description="Disordered" evidence="4">
    <location>
        <begin position="375"/>
        <end position="402"/>
    </location>
</feature>
<dbReference type="InterPro" id="IPR000330">
    <property type="entry name" value="SNF2_N"/>
</dbReference>
<dbReference type="GO" id="GO:0005524">
    <property type="term" value="F:ATP binding"/>
    <property type="evidence" value="ECO:0007669"/>
    <property type="project" value="UniProtKB-KW"/>
</dbReference>
<feature type="compositionally biased region" description="Basic and acidic residues" evidence="4">
    <location>
        <begin position="703"/>
        <end position="712"/>
    </location>
</feature>
<feature type="compositionally biased region" description="Low complexity" evidence="4">
    <location>
        <begin position="2457"/>
        <end position="2469"/>
    </location>
</feature>
<feature type="compositionally biased region" description="Low complexity" evidence="4">
    <location>
        <begin position="2197"/>
        <end position="2209"/>
    </location>
</feature>
<dbReference type="VEuPathDB" id="ToxoDB:BESB_006770"/>
<dbReference type="GO" id="GO:0008094">
    <property type="term" value="F:ATP-dependent activity, acting on DNA"/>
    <property type="evidence" value="ECO:0007669"/>
    <property type="project" value="TreeGrafter"/>
</dbReference>
<dbReference type="OrthoDB" id="448448at2759"/>
<dbReference type="SUPFAM" id="SSF52540">
    <property type="entry name" value="P-loop containing nucleoside triphosphate hydrolases"/>
    <property type="match status" value="2"/>
</dbReference>
<evidence type="ECO:0000256" key="3">
    <source>
        <dbReference type="ARBA" id="ARBA00022840"/>
    </source>
</evidence>
<proteinExistence type="predicted"/>
<feature type="region of interest" description="Disordered" evidence="4">
    <location>
        <begin position="651"/>
        <end position="794"/>
    </location>
</feature>
<dbReference type="Pfam" id="PF00176">
    <property type="entry name" value="SNF2-rel_dom"/>
    <property type="match status" value="2"/>
</dbReference>
<dbReference type="KEGG" id="bbes:BESB_006770"/>
<dbReference type="InterPro" id="IPR027417">
    <property type="entry name" value="P-loop_NTPase"/>
</dbReference>
<dbReference type="Gene3D" id="3.40.50.300">
    <property type="entry name" value="P-loop containing nucleotide triphosphate hydrolases"/>
    <property type="match status" value="1"/>
</dbReference>
<feature type="region of interest" description="Disordered" evidence="4">
    <location>
        <begin position="576"/>
        <end position="597"/>
    </location>
</feature>
<feature type="region of interest" description="Disordered" evidence="4">
    <location>
        <begin position="2650"/>
        <end position="2763"/>
    </location>
</feature>
<dbReference type="InterPro" id="IPR049730">
    <property type="entry name" value="SNF2/RAD54-like_C"/>
</dbReference>
<feature type="region of interest" description="Disordered" evidence="4">
    <location>
        <begin position="158"/>
        <end position="184"/>
    </location>
</feature>
<feature type="region of interest" description="Disordered" evidence="4">
    <location>
        <begin position="1037"/>
        <end position="1073"/>
    </location>
</feature>
<evidence type="ECO:0000256" key="1">
    <source>
        <dbReference type="ARBA" id="ARBA00022741"/>
    </source>
</evidence>
<feature type="compositionally biased region" description="Polar residues" evidence="4">
    <location>
        <begin position="3095"/>
        <end position="3119"/>
    </location>
</feature>
<dbReference type="STRING" id="94643.A0A2A9MPP5"/>
<gene>
    <name evidence="6" type="ORF">BESB_006770</name>
</gene>
<feature type="region of interest" description="Disordered" evidence="4">
    <location>
        <begin position="1308"/>
        <end position="1428"/>
    </location>
</feature>
<dbReference type="PROSITE" id="PS51194">
    <property type="entry name" value="HELICASE_CTER"/>
    <property type="match status" value="1"/>
</dbReference>
<protein>
    <recommendedName>
        <fullName evidence="5">Helicase C-terminal domain-containing protein</fullName>
    </recommendedName>
</protein>
<dbReference type="GO" id="GO:0005634">
    <property type="term" value="C:nucleus"/>
    <property type="evidence" value="ECO:0007669"/>
    <property type="project" value="TreeGrafter"/>
</dbReference>
<feature type="compositionally biased region" description="Basic and acidic residues" evidence="4">
    <location>
        <begin position="1354"/>
        <end position="1370"/>
    </location>
</feature>
<feature type="compositionally biased region" description="Basic residues" evidence="4">
    <location>
        <begin position="1"/>
        <end position="10"/>
    </location>
</feature>
<feature type="compositionally biased region" description="Polar residues" evidence="4">
    <location>
        <begin position="718"/>
        <end position="730"/>
    </location>
</feature>
<dbReference type="SMART" id="SM00490">
    <property type="entry name" value="HELICc"/>
    <property type="match status" value="1"/>
</dbReference>
<dbReference type="SMART" id="SM00487">
    <property type="entry name" value="DEXDc"/>
    <property type="match status" value="1"/>
</dbReference>
<feature type="region of interest" description="Disordered" evidence="4">
    <location>
        <begin position="2438"/>
        <end position="2477"/>
    </location>
</feature>
<feature type="region of interest" description="Disordered" evidence="4">
    <location>
        <begin position="2995"/>
        <end position="3122"/>
    </location>
</feature>
<feature type="region of interest" description="Disordered" evidence="4">
    <location>
        <begin position="932"/>
        <end position="960"/>
    </location>
</feature>
<dbReference type="EMBL" id="NWUJ01000001">
    <property type="protein sequence ID" value="PFH38336.1"/>
    <property type="molecule type" value="Genomic_DNA"/>
</dbReference>
<feature type="domain" description="Helicase C-terminal" evidence="5">
    <location>
        <begin position="2831"/>
        <end position="2982"/>
    </location>
</feature>
<feature type="compositionally biased region" description="Basic and acidic residues" evidence="4">
    <location>
        <begin position="1611"/>
        <end position="1631"/>
    </location>
</feature>
<feature type="compositionally biased region" description="Polar residues" evidence="4">
    <location>
        <begin position="2655"/>
        <end position="2667"/>
    </location>
</feature>
<feature type="compositionally biased region" description="Low complexity" evidence="4">
    <location>
        <begin position="3020"/>
        <end position="3033"/>
    </location>
</feature>
<sequence>MLRRSARLRRGPQGQGVPHEAPASPSPFRVWRLPAHLWIPVGCLPLSVSCSQLKLAGIDTESLFSSADDSSPVWLGALKRRTTAHDETAEEVGEEGKLSLLHCARRPSRSASPVGVAKISDEAERLIVDQTCFAVLLSLCGAAVAAWEARLEGAAFAKPRGREGKTDAGPSEPGRPPAEKEPEARQNAAVQLVFTVWMNISPFLMKSNNLVSSQLCQNEFVVSNSEIFLLQHLLPLHTLPCLLRLPLEPLFPALPSRRSASCLPPRALPATSCEEWGTYVDFVRAVACGASEDSDDHEKNSANHVASCGSLLCGSHLPSAPRALSLQSMYDFVSDNAWNLKADEPPPQSLFHFLASTLTKNVDFVSLRARAKSREDPTVERARLPDARNSRSSFPSPSSPSPKVFCCQCHICRLTHEALHVLLSLLDPASLAAFGATNKSHFLLAEPVVPGLQLVVGDSFLHPSASRSDADSFLAPSHLPAALSLPLGGDSSDGWTRPIDCGAAKVRRRSQHVFLGGLFTHQIHGLLWLRHRERRKAAQAPPFCFPSSASYVKDSDALPPLQCSSTGDPGCLDSRLDLGDGETSRGRGRPVDVETGEAETRIGEAGDALTSRIERDAASGECRSADDALKFLAKWTELQLPHQDWLAVQSVGDQTAQGKSPAVRLAGRRERAGRQGLAGETENGQGAGERAGDAEEAPTVRLSPEEDRRGAEEISGVQKKQTGPSGSTLQIVADNDHQEQAVREKSQAGKDAENQDVRKAQGTEEGATADRLAEARAGTRRGGESEEATTDQEYDRSSACFSYRLLINECATLTCLVAPHPAVASPFSQRRRGPLSSSLSTAVSFSRSLSPVSAATTAPQSFSPHPEDVLTVASGKTVDGAGKKTSRTASEGVYVNPCLSVPLAESGAFSLYFNADTRLCAIGYSRTRRVNRAPADLPPRTLPSAPRASSSPASRGREVQPHFSIRGWTHGSRGGGGLFCDDPGLGKTLAMLCLAVKSMGRLPTLPLPVKAWLSGFLAGSRVNFRLGCSGRSAARAASAQEAREGQQREDKEKSEGERVAGNGDLEERRQDDESHLVAVGGDDAVASGLHVWKFEAAEIDRHLTEHRVQSAFAYAQLNPLLQEPTKTAHARQDVSFLSHVASGAEADAAEAARPPASGPFFPSRAPDACISPSVSDVKSAAAPSRFGRTKYFIGYSLPPASALPPALREFALAESNPVADSFLQSGYIRDVLTQLASRELISEEDLEASASQQASARVMQNMKRIYRQLSSSLSSKHGDPNALLRFLINREVSEQLEADERARRLHSRLASSKRAGEEGGAPGSQGDEGDLTRAEPTAGRPADAQEVTCGLPARRHDGEKRREILDERVPTVEALPAGKTHKEAETCQAPSGDGYGGQLPEGAPSSSVGVSSSARLAGAGGGSSPVQVRGEHLLRELKHELERDEGEGEGRQGEDEETLAEEFFAKQDVDLYAQLRPVKPQQLPFPTRPQFLLSQGTLLVCPSPLVNHWSSEVKKWFAWPHCNDADRLKVLVLERRDKSHSVPVPTRAELASCHLVICSQQFLTAEFQRCLTFVWESGPLQRTQKTSSAKCRHPGGHADLLKSPRTTDGGPRVDRLRPTAHRDRHESRQEVEDAIWGVDWQSERLVPTTEPRLGSSDPAPVNRQDGAVGVFGMDDEAEAAGLSLSRLIYGDSRERGSVPARAGVHKGDVTESFRRSRSPLLSIHWQRLVIDEGHTLSRCTSQYVQLCRMIVADKRWVMTGTPTSRQSLRHSLTGLTSLLEFLRYPYALHYQHGGLSMCKTTPLKASICRPLVERGEAASLFKLALLLNTCLVRHSKEQCQRLPALRGPTIYRIEPSAKERETYNDLVQLMQRNLFCTYYSRKNKDSLLHPSQRSQASTSLWNLRFSCTINSEAHLQILIKWIDEAVQMLSNKHEVYQNEFPYNFQFERIVYVVEVYLRLNRPERTYAACDMCRQAIRFPLLIPCPSLHLLCTECVFPQIFSDNLCRRPPLRHCPLCWPCAPVNADFFDRLQPPVEHNTTFDWPFKFTRGARANAELDRRSLVFRTQQSARRDRHRGGRREGESLEREGATAGVAAGVRGGDVAQAPADRYADDEDETIVMEVEASQPSPFTALSRCSSGVQSFSVAAAVSPLTAWMNNRAGSSDAPQKEDDRTHPTATHAAPRNAETWQIRPEENTAEGSGAAASTASGQSLPFAPCLKRVKEQRTFRATAETMRIVRKWFPDEEQAWRARRDAQSGIAPYYTSTVSSAFTCMPQRSEAARVSRRDSEASLGGHADSKAAPCSLISCASSSSPCASLSRCASLSLSASVFCSSAAVRSSDCSSFREPEATPSDRTPLYASCGSDRGAAPTACSSRTDVHAGARFGGSDLNSRGMTDSDRQNPQPKGAKGHRKCRDAGRVLYPRYIDVEDAFAYEFRDETTSGEETRTSAFFSSANHRSPSSPRSSCPRCMLQSPQKLHSRLRSPLHLSPAARSLLSSSPLPYASFSSSSCTSASPRWPASPRSRSGASPRRPAESPAGGQQPSRGAALAARREATLLSLLLSGGISTREVLEEFDDAEVDEEDAIFFSSSKNVLVVRRILQIIHSGEFAQNNIPDSMLEPRQRPHADPFSPSPFPLMSYSSFASLDQNDLRGISVPSTGSSKEQNALSDEPAAAPGAPPMKKVCFGSFPGSPSSSPSLAQQGSLRSPSAPPLGFATNSDGGEEADRIDSAQPLATEATGGMPEGSASDSACNERKPSATPVDATLCEDDAQAIMPEKRRKCGVSFAPTVGSAGSAVLHSEKESLGEDIPATLTKGILKKRSRDVPAQAADGGRRLIKRCPKIIVASSLWENLFLLGCFLEKHRVKCCHFYEKMQEKANRVEALKRFQQDTETIVLLLSTQLGAHGLDLSCASHVLLPDPPTDPNVEQQVISRAHRMGALRDVHVEVFILKDTVEETILHRRGVWTTTSSEASQDGTATKGAAAGQFGKQAFVFGTPSPQGSPSVERKGYSRDNGAATRDAPPYAVAPGVAGTPDVCSTSRTSAKRGGLSASWGPEGTHTHLRKRGVKASGQANLRTGGGDSETREGSEIAPGGMSNWSRSPSAFSCGQDGLSSGQQSPTPGAYSNVCGRLGFQPNWHEMHDEAVGLGEGVQKQTEYLLRTLRTIRRP</sequence>
<feature type="region of interest" description="Disordered" evidence="4">
    <location>
        <begin position="2612"/>
        <end position="2632"/>
    </location>
</feature>
<dbReference type="PANTHER" id="PTHR45626">
    <property type="entry name" value="TRANSCRIPTION TERMINATION FACTOR 2-RELATED"/>
    <property type="match status" value="1"/>
</dbReference>
<feature type="region of interest" description="Disordered" evidence="4">
    <location>
        <begin position="2158"/>
        <end position="2209"/>
    </location>
</feature>
<evidence type="ECO:0000259" key="5">
    <source>
        <dbReference type="PROSITE" id="PS51194"/>
    </source>
</evidence>
<evidence type="ECO:0000313" key="6">
    <source>
        <dbReference type="EMBL" id="PFH38336.1"/>
    </source>
</evidence>
<dbReference type="CDD" id="cd18793">
    <property type="entry name" value="SF2_C_SNF"/>
    <property type="match status" value="1"/>
</dbReference>
<dbReference type="Pfam" id="PF00271">
    <property type="entry name" value="Helicase_C"/>
    <property type="match status" value="1"/>
</dbReference>
<dbReference type="PANTHER" id="PTHR45626:SF14">
    <property type="entry name" value="ATP-DEPENDENT DNA HELICASE (EUROFUNG)"/>
    <property type="match status" value="1"/>
</dbReference>